<reference evidence="4" key="1">
    <citation type="submission" date="2021-06" db="EMBL/GenBank/DDBJ databases">
        <authorList>
            <person name="Hodson N. C."/>
            <person name="Mongue J. A."/>
            <person name="Jaron S. K."/>
        </authorList>
    </citation>
    <scope>NUCLEOTIDE SEQUENCE</scope>
</reference>
<evidence type="ECO:0000256" key="1">
    <source>
        <dbReference type="ARBA" id="ARBA00009458"/>
    </source>
</evidence>
<dbReference type="GO" id="GO:1904262">
    <property type="term" value="P:negative regulation of TORC1 signaling"/>
    <property type="evidence" value="ECO:0007669"/>
    <property type="project" value="TreeGrafter"/>
</dbReference>
<dbReference type="InterPro" id="IPR046371">
    <property type="entry name" value="Bcl-2_BH1-3"/>
</dbReference>
<feature type="domain" description="Bcl-2 Bcl-2 homology region 1-3" evidence="3">
    <location>
        <begin position="121"/>
        <end position="224"/>
    </location>
</feature>
<dbReference type="InterPro" id="IPR002475">
    <property type="entry name" value="Bcl2-like"/>
</dbReference>
<evidence type="ECO:0000259" key="3">
    <source>
        <dbReference type="SMART" id="SM00337"/>
    </source>
</evidence>
<dbReference type="GO" id="GO:0042981">
    <property type="term" value="P:regulation of apoptotic process"/>
    <property type="evidence" value="ECO:0007669"/>
    <property type="project" value="InterPro"/>
</dbReference>
<feature type="compositionally biased region" description="Basic and acidic residues" evidence="2">
    <location>
        <begin position="65"/>
        <end position="76"/>
    </location>
</feature>
<organism evidence="4 5">
    <name type="scientific">Allacma fusca</name>
    <dbReference type="NCBI Taxonomy" id="39272"/>
    <lineage>
        <taxon>Eukaryota</taxon>
        <taxon>Metazoa</taxon>
        <taxon>Ecdysozoa</taxon>
        <taxon>Arthropoda</taxon>
        <taxon>Hexapoda</taxon>
        <taxon>Collembola</taxon>
        <taxon>Symphypleona</taxon>
        <taxon>Sminthuridae</taxon>
        <taxon>Allacma</taxon>
    </lineage>
</organism>
<name>A0A8J2KND1_9HEXA</name>
<dbReference type="SMART" id="SM00337">
    <property type="entry name" value="BCL"/>
    <property type="match status" value="1"/>
</dbReference>
<proteinExistence type="inferred from homology"/>
<evidence type="ECO:0000313" key="4">
    <source>
        <dbReference type="EMBL" id="CAG7816681.1"/>
    </source>
</evidence>
<keyword evidence="5" id="KW-1185">Reference proteome</keyword>
<dbReference type="InterPro" id="IPR018544">
    <property type="entry name" value="KICS_2"/>
</dbReference>
<dbReference type="Proteomes" id="UP000708208">
    <property type="component" value="Unassembled WGS sequence"/>
</dbReference>
<gene>
    <name evidence="4" type="ORF">AFUS01_LOCUS27287</name>
</gene>
<evidence type="ECO:0000313" key="5">
    <source>
        <dbReference type="Proteomes" id="UP000708208"/>
    </source>
</evidence>
<dbReference type="AlphaFoldDB" id="A0A8J2KND1"/>
<dbReference type="GO" id="GO:0042149">
    <property type="term" value="P:cellular response to glucose starvation"/>
    <property type="evidence" value="ECO:0007669"/>
    <property type="project" value="TreeGrafter"/>
</dbReference>
<dbReference type="GO" id="GO:0061462">
    <property type="term" value="P:protein localization to lysosome"/>
    <property type="evidence" value="ECO:0007669"/>
    <property type="project" value="TreeGrafter"/>
</dbReference>
<accession>A0A8J2KND1</accession>
<dbReference type="InterPro" id="IPR026298">
    <property type="entry name" value="Bcl-2_fam"/>
</dbReference>
<feature type="region of interest" description="Disordered" evidence="2">
    <location>
        <begin position="65"/>
        <end position="84"/>
    </location>
</feature>
<sequence length="745" mass="84865">MQNNEEDITTGTQTEEEDSVDSAIIGGLNGHGQLVSGLYDEEQQGAGGFLSNLITRVITSRKRDSDSEDIGYDRRNISTQTEEQDPVTARGLQLSYLVVQELALERCIPSSARDEVYESLCNSVYEILDKHLVVFNGMINRIQVTNYFMFSTVANELFEANANNEVGDYDLRITWGRIVSLFAFAVRLAREYRDSPDRVDEVIRFLASYVTKHVIPFVRDSGGWASLVEQFPAGDMDSQMRRAILWSGLCSLVCDIFCFPLTLCTLSFKCLIRPSPHPSHQMQLLESTPPQIRLKRENVSDNKAKGDLVHHPVNPVDEFCVSYYTTLSHFSFDKAKELVDKQQREYTVRVHGPHGIVTVPAGIPKTHNWLLLLQSMNHFTVAEKGYMNLTFLAPKGFLRKDSNLKSSLMVIKSDLKKLSEPILDEHAVVREEVIAVVGLRLDLMDFYEKLSLLGTAKNVEIVDLLSDVELIVDRYNEEKRASRSAAKAFYRSLGWEIESVTYLLKAHATVQNWEFLSSLIYIQDANKLLTEWGNYLQLKESSKKSTFYNFPPALPILYVWIWKLKATLLSKFSLYFYEILAKNSNETYNIRLYCSKMQTDLHYKLASFQKKSDALSVCLVFDARDVNFHANGYQHPKRVVSSPQGLESFPAILAIPSKPASHWPSVVMIISDRLQELNVDKFVGIFDSSVQATYFVMRMDAKVYMVAIYESKKSEKDSYTLKFMQEFAVELKCGKIFSSLKCGMK</sequence>
<dbReference type="CDD" id="cd06845">
    <property type="entry name" value="Bcl-2_like"/>
    <property type="match status" value="1"/>
</dbReference>
<dbReference type="PROSITE" id="PS50062">
    <property type="entry name" value="BCL2_FAMILY"/>
    <property type="match status" value="1"/>
</dbReference>
<dbReference type="PANTHER" id="PTHR31581:SF1">
    <property type="entry name" value="KICSTOR SUBUNIT 2"/>
    <property type="match status" value="1"/>
</dbReference>
<dbReference type="Pfam" id="PF09404">
    <property type="entry name" value="C12orf66_like"/>
    <property type="match status" value="1"/>
</dbReference>
<dbReference type="OrthoDB" id="18134at2759"/>
<comment type="similarity">
    <text evidence="1">Belongs to the Bcl-2 family.</text>
</comment>
<dbReference type="GO" id="GO:0034198">
    <property type="term" value="P:cellular response to amino acid starvation"/>
    <property type="evidence" value="ECO:0007669"/>
    <property type="project" value="TreeGrafter"/>
</dbReference>
<protein>
    <recommendedName>
        <fullName evidence="3">Bcl-2 Bcl-2 homology region 1-3 domain-containing protein</fullName>
    </recommendedName>
</protein>
<dbReference type="PANTHER" id="PTHR31581">
    <property type="entry name" value="KICSTOR COMPLEX PROTEIN C12ORF66"/>
    <property type="match status" value="1"/>
</dbReference>
<dbReference type="Pfam" id="PF00452">
    <property type="entry name" value="Bcl-2"/>
    <property type="match status" value="1"/>
</dbReference>
<dbReference type="EMBL" id="CAJVCH010375524">
    <property type="protein sequence ID" value="CAG7816681.1"/>
    <property type="molecule type" value="Genomic_DNA"/>
</dbReference>
<evidence type="ECO:0000256" key="2">
    <source>
        <dbReference type="SAM" id="MobiDB-lite"/>
    </source>
</evidence>
<comment type="caution">
    <text evidence="4">The sequence shown here is derived from an EMBL/GenBank/DDBJ whole genome shotgun (WGS) entry which is preliminary data.</text>
</comment>